<dbReference type="KEGG" id="amuc:Pan181_00750"/>
<organism evidence="2 3">
    <name type="scientific">Aeoliella mucimassa</name>
    <dbReference type="NCBI Taxonomy" id="2527972"/>
    <lineage>
        <taxon>Bacteria</taxon>
        <taxon>Pseudomonadati</taxon>
        <taxon>Planctomycetota</taxon>
        <taxon>Planctomycetia</taxon>
        <taxon>Pirellulales</taxon>
        <taxon>Lacipirellulaceae</taxon>
        <taxon>Aeoliella</taxon>
    </lineage>
</organism>
<keyword evidence="1" id="KW-0472">Membrane</keyword>
<evidence type="ECO:0000313" key="2">
    <source>
        <dbReference type="EMBL" id="QDU53897.1"/>
    </source>
</evidence>
<gene>
    <name evidence="2" type="ORF">Pan181_00750</name>
</gene>
<feature type="transmembrane region" description="Helical" evidence="1">
    <location>
        <begin position="12"/>
        <end position="31"/>
    </location>
</feature>
<evidence type="ECO:0000313" key="3">
    <source>
        <dbReference type="Proteomes" id="UP000315750"/>
    </source>
</evidence>
<dbReference type="EMBL" id="CP036278">
    <property type="protein sequence ID" value="QDU53897.1"/>
    <property type="molecule type" value="Genomic_DNA"/>
</dbReference>
<dbReference type="AlphaFoldDB" id="A0A518AGQ5"/>
<accession>A0A518AGQ5</accession>
<keyword evidence="3" id="KW-1185">Reference proteome</keyword>
<name>A0A518AGQ5_9BACT</name>
<feature type="transmembrane region" description="Helical" evidence="1">
    <location>
        <begin position="73"/>
        <end position="93"/>
    </location>
</feature>
<proteinExistence type="predicted"/>
<sequence>MPSSPSIQRARGYFIAVILLGLCVVLVGPLWTRALAAVSVDAILTPSELQDPQLVEAVNRAQNYKLSSAGLLVPYYVLGAVLMVCGTLGCLALNSQEPRSE</sequence>
<dbReference type="Proteomes" id="UP000315750">
    <property type="component" value="Chromosome"/>
</dbReference>
<evidence type="ECO:0000256" key="1">
    <source>
        <dbReference type="SAM" id="Phobius"/>
    </source>
</evidence>
<keyword evidence="1" id="KW-1133">Transmembrane helix</keyword>
<keyword evidence="1" id="KW-0812">Transmembrane</keyword>
<protein>
    <submittedName>
        <fullName evidence="2">Uncharacterized protein</fullName>
    </submittedName>
</protein>
<reference evidence="2 3" key="1">
    <citation type="submission" date="2019-02" db="EMBL/GenBank/DDBJ databases">
        <title>Deep-cultivation of Planctomycetes and their phenomic and genomic characterization uncovers novel biology.</title>
        <authorList>
            <person name="Wiegand S."/>
            <person name="Jogler M."/>
            <person name="Boedeker C."/>
            <person name="Pinto D."/>
            <person name="Vollmers J."/>
            <person name="Rivas-Marin E."/>
            <person name="Kohn T."/>
            <person name="Peeters S.H."/>
            <person name="Heuer A."/>
            <person name="Rast P."/>
            <person name="Oberbeckmann S."/>
            <person name="Bunk B."/>
            <person name="Jeske O."/>
            <person name="Meyerdierks A."/>
            <person name="Storesund J.E."/>
            <person name="Kallscheuer N."/>
            <person name="Luecker S."/>
            <person name="Lage O.M."/>
            <person name="Pohl T."/>
            <person name="Merkel B.J."/>
            <person name="Hornburger P."/>
            <person name="Mueller R.-W."/>
            <person name="Bruemmer F."/>
            <person name="Labrenz M."/>
            <person name="Spormann A.M."/>
            <person name="Op den Camp H."/>
            <person name="Overmann J."/>
            <person name="Amann R."/>
            <person name="Jetten M.S.M."/>
            <person name="Mascher T."/>
            <person name="Medema M.H."/>
            <person name="Devos D.P."/>
            <person name="Kaster A.-K."/>
            <person name="Ovreas L."/>
            <person name="Rohde M."/>
            <person name="Galperin M.Y."/>
            <person name="Jogler C."/>
        </authorList>
    </citation>
    <scope>NUCLEOTIDE SEQUENCE [LARGE SCALE GENOMIC DNA]</scope>
    <source>
        <strain evidence="2 3">Pan181</strain>
    </source>
</reference>
<dbReference type="RefSeq" id="WP_145244941.1">
    <property type="nucleotide sequence ID" value="NZ_CP036278.1"/>
</dbReference>